<evidence type="ECO:0000313" key="2">
    <source>
        <dbReference type="EMBL" id="KAJ7191741.1"/>
    </source>
</evidence>
<keyword evidence="3" id="KW-1185">Reference proteome</keyword>
<dbReference type="Gene3D" id="3.40.50.1820">
    <property type="entry name" value="alpha/beta hydrolase"/>
    <property type="match status" value="1"/>
</dbReference>
<dbReference type="EMBL" id="JARJCW010000129">
    <property type="protein sequence ID" value="KAJ7191741.1"/>
    <property type="molecule type" value="Genomic_DNA"/>
</dbReference>
<comment type="caution">
    <text evidence="2">The sequence shown here is derived from an EMBL/GenBank/DDBJ whole genome shotgun (WGS) entry which is preliminary data.</text>
</comment>
<dbReference type="InterPro" id="IPR029058">
    <property type="entry name" value="AB_hydrolase_fold"/>
</dbReference>
<dbReference type="InterPro" id="IPR000073">
    <property type="entry name" value="AB_hydrolase_1"/>
</dbReference>
<feature type="domain" description="AB hydrolase-1" evidence="1">
    <location>
        <begin position="36"/>
        <end position="312"/>
    </location>
</feature>
<evidence type="ECO:0000259" key="1">
    <source>
        <dbReference type="Pfam" id="PF12697"/>
    </source>
</evidence>
<dbReference type="SUPFAM" id="SSF53474">
    <property type="entry name" value="alpha/beta-Hydrolases"/>
    <property type="match status" value="1"/>
</dbReference>
<protein>
    <submittedName>
        <fullName evidence="2">Alpha/beta hydrolase fold-1</fullName>
    </submittedName>
</protein>
<organism evidence="2 3">
    <name type="scientific">Mycena pura</name>
    <dbReference type="NCBI Taxonomy" id="153505"/>
    <lineage>
        <taxon>Eukaryota</taxon>
        <taxon>Fungi</taxon>
        <taxon>Dikarya</taxon>
        <taxon>Basidiomycota</taxon>
        <taxon>Agaricomycotina</taxon>
        <taxon>Agaricomycetes</taxon>
        <taxon>Agaricomycetidae</taxon>
        <taxon>Agaricales</taxon>
        <taxon>Marasmiineae</taxon>
        <taxon>Mycenaceae</taxon>
        <taxon>Mycena</taxon>
    </lineage>
</organism>
<sequence length="333" mass="36843">MLRSHVHTIAPSALCPFHVDAIQYLPAHAHAHGLTLVFLHATNTHKESFEPALRHLLRAPRLRICDVWCIENPNHGSSALKNRTLLDTPAYRDNWTAKEYCRAVHAFLTSTEHGIDFRTRTLVGLAQSAASAPLLLLQRAHPAVRFEGLVFMEGAILPPGTRATKVLCGLFGNWARSKPSTWRSRAEARAQLAATAFRRWDPLAVELFVKHAIRAVDGSTDVTLCSSTRQEAAYYLAPTADLVDVPTEIFVQLAKDDQLPMHVIVCFNDEYKGKGTEMKQFQVDQVARTSAGSAQIVEGGHMFPQTEPVLCAGAVAQAIERIQLRESRASSRL</sequence>
<dbReference type="Pfam" id="PF12697">
    <property type="entry name" value="Abhydrolase_6"/>
    <property type="match status" value="1"/>
</dbReference>
<name>A0AAD6XZ98_9AGAR</name>
<reference evidence="2" key="1">
    <citation type="submission" date="2023-03" db="EMBL/GenBank/DDBJ databases">
        <title>Massive genome expansion in bonnet fungi (Mycena s.s.) driven by repeated elements and novel gene families across ecological guilds.</title>
        <authorList>
            <consortium name="Lawrence Berkeley National Laboratory"/>
            <person name="Harder C.B."/>
            <person name="Miyauchi S."/>
            <person name="Viragh M."/>
            <person name="Kuo A."/>
            <person name="Thoen E."/>
            <person name="Andreopoulos B."/>
            <person name="Lu D."/>
            <person name="Skrede I."/>
            <person name="Drula E."/>
            <person name="Henrissat B."/>
            <person name="Morin E."/>
            <person name="Kohler A."/>
            <person name="Barry K."/>
            <person name="LaButti K."/>
            <person name="Morin E."/>
            <person name="Salamov A."/>
            <person name="Lipzen A."/>
            <person name="Mereny Z."/>
            <person name="Hegedus B."/>
            <person name="Baldrian P."/>
            <person name="Stursova M."/>
            <person name="Weitz H."/>
            <person name="Taylor A."/>
            <person name="Grigoriev I.V."/>
            <person name="Nagy L.G."/>
            <person name="Martin F."/>
            <person name="Kauserud H."/>
        </authorList>
    </citation>
    <scope>NUCLEOTIDE SEQUENCE</scope>
    <source>
        <strain evidence="2">9144</strain>
    </source>
</reference>
<accession>A0AAD6XZ98</accession>
<dbReference type="Proteomes" id="UP001219525">
    <property type="component" value="Unassembled WGS sequence"/>
</dbReference>
<dbReference type="AlphaFoldDB" id="A0AAD6XZ98"/>
<proteinExistence type="predicted"/>
<dbReference type="GO" id="GO:0016787">
    <property type="term" value="F:hydrolase activity"/>
    <property type="evidence" value="ECO:0007669"/>
    <property type="project" value="UniProtKB-KW"/>
</dbReference>
<gene>
    <name evidence="2" type="ORF">GGX14DRAFT_597240</name>
</gene>
<keyword evidence="2" id="KW-0378">Hydrolase</keyword>
<evidence type="ECO:0000313" key="3">
    <source>
        <dbReference type="Proteomes" id="UP001219525"/>
    </source>
</evidence>